<evidence type="ECO:0000313" key="1">
    <source>
        <dbReference type="EMBL" id="MDZ5456920.1"/>
    </source>
</evidence>
<dbReference type="RefSeq" id="WP_322465355.1">
    <property type="nucleotide sequence ID" value="NZ_JAXOJX010000012.1"/>
</dbReference>
<organism evidence="1 2">
    <name type="scientific">Azohydromonas lata</name>
    <dbReference type="NCBI Taxonomy" id="45677"/>
    <lineage>
        <taxon>Bacteria</taxon>
        <taxon>Pseudomonadati</taxon>
        <taxon>Pseudomonadota</taxon>
        <taxon>Betaproteobacteria</taxon>
        <taxon>Burkholderiales</taxon>
        <taxon>Sphaerotilaceae</taxon>
        <taxon>Azohydromonas</taxon>
    </lineage>
</organism>
<proteinExistence type="predicted"/>
<keyword evidence="2" id="KW-1185">Reference proteome</keyword>
<evidence type="ECO:0000313" key="2">
    <source>
        <dbReference type="Proteomes" id="UP001293718"/>
    </source>
</evidence>
<accession>A0ABU5IEH7</accession>
<reference evidence="1 2" key="1">
    <citation type="submission" date="2023-11" db="EMBL/GenBank/DDBJ databases">
        <title>Draft genome of Azohydromonas lata strain H1 (DSM1123), a polyhydroxyalkanoate producer.</title>
        <authorList>
            <person name="Traversa D."/>
            <person name="D'Addabbo P."/>
            <person name="Pazzani C."/>
            <person name="Manzari C."/>
            <person name="Chiara M."/>
            <person name="Scrascia M."/>
        </authorList>
    </citation>
    <scope>NUCLEOTIDE SEQUENCE [LARGE SCALE GENOMIC DNA]</scope>
    <source>
        <strain evidence="1 2">H1</strain>
    </source>
</reference>
<gene>
    <name evidence="1" type="ORF">SM757_10095</name>
</gene>
<sequence>MDTTHEEFYVVAFTLLTCEKAAMLQALDAFETRAREHFEQEDS</sequence>
<name>A0ABU5IEH7_9BURK</name>
<dbReference type="Proteomes" id="UP001293718">
    <property type="component" value="Unassembled WGS sequence"/>
</dbReference>
<protein>
    <submittedName>
        <fullName evidence="1">Uncharacterized protein</fullName>
    </submittedName>
</protein>
<comment type="caution">
    <text evidence="1">The sequence shown here is derived from an EMBL/GenBank/DDBJ whole genome shotgun (WGS) entry which is preliminary data.</text>
</comment>
<dbReference type="EMBL" id="JAXOJX010000012">
    <property type="protein sequence ID" value="MDZ5456920.1"/>
    <property type="molecule type" value="Genomic_DNA"/>
</dbReference>